<proteinExistence type="predicted"/>
<feature type="region of interest" description="Disordered" evidence="10">
    <location>
        <begin position="355"/>
        <end position="384"/>
    </location>
</feature>
<dbReference type="SMART" id="SM00220">
    <property type="entry name" value="S_TKc"/>
    <property type="match status" value="1"/>
</dbReference>
<dbReference type="SUPFAM" id="SSF56112">
    <property type="entry name" value="Protein kinase-like (PK-like)"/>
    <property type="match status" value="1"/>
</dbReference>
<keyword evidence="2" id="KW-0723">Serine/threonine-protein kinase</keyword>
<dbReference type="PANTHER" id="PTHR24055">
    <property type="entry name" value="MITOGEN-ACTIVATED PROTEIN KINASE"/>
    <property type="match status" value="1"/>
</dbReference>
<dbReference type="InterPro" id="IPR017441">
    <property type="entry name" value="Protein_kinase_ATP_BS"/>
</dbReference>
<feature type="binding site" evidence="9">
    <location>
        <position position="33"/>
    </location>
    <ligand>
        <name>ATP</name>
        <dbReference type="ChEBI" id="CHEBI:30616"/>
    </ligand>
</feature>
<dbReference type="InterPro" id="IPR008271">
    <property type="entry name" value="Ser/Thr_kinase_AS"/>
</dbReference>
<evidence type="ECO:0000256" key="10">
    <source>
        <dbReference type="SAM" id="MobiDB-lite"/>
    </source>
</evidence>
<dbReference type="FunFam" id="1.10.510.10:FF:000980">
    <property type="entry name" value="Predicted protein"/>
    <property type="match status" value="1"/>
</dbReference>
<feature type="region of interest" description="Disordered" evidence="10">
    <location>
        <begin position="317"/>
        <end position="341"/>
    </location>
</feature>
<feature type="region of interest" description="Disordered" evidence="10">
    <location>
        <begin position="421"/>
        <end position="497"/>
    </location>
</feature>
<dbReference type="GO" id="GO:0004693">
    <property type="term" value="F:cyclin-dependent protein serine/threonine kinase activity"/>
    <property type="evidence" value="ECO:0007669"/>
    <property type="project" value="UniProtKB-EC"/>
</dbReference>
<dbReference type="Proteomes" id="UP000612055">
    <property type="component" value="Unassembled WGS sequence"/>
</dbReference>
<dbReference type="PROSITE" id="PS00108">
    <property type="entry name" value="PROTEIN_KINASE_ST"/>
    <property type="match status" value="1"/>
</dbReference>
<name>A0A835YA73_9CHLO</name>
<accession>A0A835YA73</accession>
<keyword evidence="3" id="KW-0808">Transferase</keyword>
<comment type="catalytic activity">
    <reaction evidence="8">
        <text>L-seryl-[protein] + ATP = O-phospho-L-seryl-[protein] + ADP + H(+)</text>
        <dbReference type="Rhea" id="RHEA:17989"/>
        <dbReference type="Rhea" id="RHEA-COMP:9863"/>
        <dbReference type="Rhea" id="RHEA-COMP:11604"/>
        <dbReference type="ChEBI" id="CHEBI:15378"/>
        <dbReference type="ChEBI" id="CHEBI:29999"/>
        <dbReference type="ChEBI" id="CHEBI:30616"/>
        <dbReference type="ChEBI" id="CHEBI:83421"/>
        <dbReference type="ChEBI" id="CHEBI:456216"/>
        <dbReference type="EC" id="2.7.11.22"/>
    </reaction>
</comment>
<evidence type="ECO:0000259" key="11">
    <source>
        <dbReference type="PROSITE" id="PS50011"/>
    </source>
</evidence>
<dbReference type="Gene3D" id="3.30.200.20">
    <property type="entry name" value="Phosphorylase Kinase, domain 1"/>
    <property type="match status" value="1"/>
</dbReference>
<evidence type="ECO:0000256" key="1">
    <source>
        <dbReference type="ARBA" id="ARBA00012425"/>
    </source>
</evidence>
<evidence type="ECO:0000256" key="8">
    <source>
        <dbReference type="ARBA" id="ARBA00048367"/>
    </source>
</evidence>
<organism evidence="12 13">
    <name type="scientific">Edaphochlamys debaryana</name>
    <dbReference type="NCBI Taxonomy" id="47281"/>
    <lineage>
        <taxon>Eukaryota</taxon>
        <taxon>Viridiplantae</taxon>
        <taxon>Chlorophyta</taxon>
        <taxon>core chlorophytes</taxon>
        <taxon>Chlorophyceae</taxon>
        <taxon>CS clade</taxon>
        <taxon>Chlamydomonadales</taxon>
        <taxon>Chlamydomonadales incertae sedis</taxon>
        <taxon>Edaphochlamys</taxon>
    </lineage>
</organism>
<dbReference type="PROSITE" id="PS00107">
    <property type="entry name" value="PROTEIN_KINASE_ATP"/>
    <property type="match status" value="1"/>
</dbReference>
<gene>
    <name evidence="12" type="ORF">HYH03_004334</name>
</gene>
<feature type="compositionally biased region" description="Low complexity" evidence="10">
    <location>
        <begin position="366"/>
        <end position="382"/>
    </location>
</feature>
<dbReference type="InterPro" id="IPR050117">
    <property type="entry name" value="MAPK"/>
</dbReference>
<feature type="compositionally biased region" description="Basic residues" evidence="10">
    <location>
        <begin position="906"/>
        <end position="915"/>
    </location>
</feature>
<keyword evidence="13" id="KW-1185">Reference proteome</keyword>
<feature type="region of interest" description="Disordered" evidence="10">
    <location>
        <begin position="880"/>
        <end position="920"/>
    </location>
</feature>
<feature type="region of interest" description="Disordered" evidence="10">
    <location>
        <begin position="1144"/>
        <end position="1179"/>
    </location>
</feature>
<dbReference type="InterPro" id="IPR000719">
    <property type="entry name" value="Prot_kinase_dom"/>
</dbReference>
<evidence type="ECO:0000256" key="9">
    <source>
        <dbReference type="PROSITE-ProRule" id="PRU10141"/>
    </source>
</evidence>
<evidence type="ECO:0000256" key="7">
    <source>
        <dbReference type="ARBA" id="ARBA00047811"/>
    </source>
</evidence>
<feature type="compositionally biased region" description="Low complexity" evidence="10">
    <location>
        <begin position="471"/>
        <end position="484"/>
    </location>
</feature>
<dbReference type="FunFam" id="3.30.200.20:FF:000049">
    <property type="entry name" value="cyclin-dependent kinase-like 1 isoform X1"/>
    <property type="match status" value="1"/>
</dbReference>
<comment type="catalytic activity">
    <reaction evidence="7">
        <text>L-threonyl-[protein] + ATP = O-phospho-L-threonyl-[protein] + ADP + H(+)</text>
        <dbReference type="Rhea" id="RHEA:46608"/>
        <dbReference type="Rhea" id="RHEA-COMP:11060"/>
        <dbReference type="Rhea" id="RHEA-COMP:11605"/>
        <dbReference type="ChEBI" id="CHEBI:15378"/>
        <dbReference type="ChEBI" id="CHEBI:30013"/>
        <dbReference type="ChEBI" id="CHEBI:30616"/>
        <dbReference type="ChEBI" id="CHEBI:61977"/>
        <dbReference type="ChEBI" id="CHEBI:456216"/>
        <dbReference type="EC" id="2.7.11.22"/>
    </reaction>
</comment>
<evidence type="ECO:0000256" key="4">
    <source>
        <dbReference type="ARBA" id="ARBA00022741"/>
    </source>
</evidence>
<feature type="region of interest" description="Disordered" evidence="10">
    <location>
        <begin position="771"/>
        <end position="794"/>
    </location>
</feature>
<evidence type="ECO:0000256" key="5">
    <source>
        <dbReference type="ARBA" id="ARBA00022777"/>
    </source>
</evidence>
<dbReference type="InterPro" id="IPR011009">
    <property type="entry name" value="Kinase-like_dom_sf"/>
</dbReference>
<reference evidence="12" key="1">
    <citation type="journal article" date="2020" name="bioRxiv">
        <title>Comparative genomics of Chlamydomonas.</title>
        <authorList>
            <person name="Craig R.J."/>
            <person name="Hasan A.R."/>
            <person name="Ness R.W."/>
            <person name="Keightley P.D."/>
        </authorList>
    </citation>
    <scope>NUCLEOTIDE SEQUENCE</scope>
    <source>
        <strain evidence="12">CCAP 11/70</strain>
    </source>
</reference>
<dbReference type="EC" id="2.7.11.22" evidence="1"/>
<evidence type="ECO:0000256" key="2">
    <source>
        <dbReference type="ARBA" id="ARBA00022527"/>
    </source>
</evidence>
<keyword evidence="4 9" id="KW-0547">Nucleotide-binding</keyword>
<evidence type="ECO:0000256" key="6">
    <source>
        <dbReference type="ARBA" id="ARBA00022840"/>
    </source>
</evidence>
<dbReference type="PROSITE" id="PS50011">
    <property type="entry name" value="PROTEIN_KINASE_DOM"/>
    <property type="match status" value="1"/>
</dbReference>
<keyword evidence="6 9" id="KW-0067">ATP-binding</keyword>
<evidence type="ECO:0000256" key="3">
    <source>
        <dbReference type="ARBA" id="ARBA00022679"/>
    </source>
</evidence>
<feature type="region of interest" description="Disordered" evidence="10">
    <location>
        <begin position="988"/>
        <end position="1012"/>
    </location>
</feature>
<dbReference type="GO" id="GO:0005524">
    <property type="term" value="F:ATP binding"/>
    <property type="evidence" value="ECO:0007669"/>
    <property type="project" value="UniProtKB-UniRule"/>
</dbReference>
<sequence length="1200" mass="121935">MEAYVHKSTVGEGAYGTVWRCTETATGADVAVKGFKQAHEEPEIMRMALREVRVLRGLDHPGVVRLLEAFRSKTGRVYMVFPYVGPSAYHAICINRQGLPPAQLRLMTWQLLQALAHLHGRRVVHRDIKPANILLGEGGIVKLCDFGFARSTKCGPRDADKLSSYVCTRWYRAPELLVGCEYGPAADVWSLGCTLAELATGAPLFQGCSSADQLWRIMRCFGPLAPQQARAMLSDSRLMAEGLCVPPRGRTLRERLGPRVDPGLASLLEDCLHVDPRSRPTAAELLQAPYFWTVPPGLLAFTPAVRMAYRLHEAQEQAQEQGLQGPLQCAAPPPHGHATTAADASTLLPAGTEAAGRERQGPLKLSAEVSSPEVSAASEPAAQGSPSKTAAAAALTAACAGVTAIDVNALPLGSLSEAAAAVHSSGPEPSSCRGPRREMTPCATGATSRAQGPLAILRRSVPPESKHEPDAAAAQEPPAVAAPAEEPPSEAPAAAAAEPPPLLGAETAAEAALAAAAVAVQTPGTLTAATPAVVEHEDDRAMLRALSLRQACVVLAAAVERDSACLLDLRRSQTPTPGQQLAVQAAAPRGGGLAARASGSFASQRAAQPRAVLLAAKPSSLQPTPSAGTSGGGPLGLFSGCLGLLDSVNLTHLQGTASAANARLQAGPLAPRLGRDHHTGGEEGAFGYTPGPSSHVVCLAQLATGEAPSGSPAASRVAAMCGLALAPAAGGTPTPPLSPGGALGLGGDGRPPLVPQPLMATVLASAALWPQQQESRDKERQPATDVATPDQTEPSQAVAVAAAAAMMSTAVAGYDISSGTYPRAVIAGAVSGGTGRLCSTAATSLARDLARLMPASGQASESDRSQRSSLFLSGLGSGAAEPAGDLGSGSEPGEARPEARATQRSKLPRPGRRRAQSFTFGARLLTKTAEQSNGTCSKRCVSGEGPASACCTAGILAAASLNDASSRSAAGTAARSAPDLLRWRSIQGRRQGGRTAAVSRPRSRLSLVPGPGAGTSLRDRAVAVVAAGVDASPASGGQTQGATRIALADLFGEPRGGVLPLSTIRSASLRSGRPSLDTAAAGNTGAASFEAPDGSSPVILGQLRQLDGRAPGPTVAAAAADRRGLFGRRRGLLCSEDYPAGGGRGVGAAQAGREGAAGRKPSALHGAGRGGSGPARGTPAGGLRSLLGILASCVTGCRHE</sequence>
<feature type="region of interest" description="Disordered" evidence="10">
    <location>
        <begin position="731"/>
        <end position="752"/>
    </location>
</feature>
<protein>
    <recommendedName>
        <fullName evidence="1">cyclin-dependent kinase</fullName>
        <ecNumber evidence="1">2.7.11.22</ecNumber>
    </recommendedName>
</protein>
<dbReference type="EMBL" id="JAEHOE010000013">
    <property type="protein sequence ID" value="KAG2497588.1"/>
    <property type="molecule type" value="Genomic_DNA"/>
</dbReference>
<feature type="region of interest" description="Disordered" evidence="10">
    <location>
        <begin position="1073"/>
        <end position="1093"/>
    </location>
</feature>
<comment type="caution">
    <text evidence="12">The sequence shown here is derived from an EMBL/GenBank/DDBJ whole genome shotgun (WGS) entry which is preliminary data.</text>
</comment>
<evidence type="ECO:0000313" key="13">
    <source>
        <dbReference type="Proteomes" id="UP000612055"/>
    </source>
</evidence>
<keyword evidence="5" id="KW-0418">Kinase</keyword>
<feature type="domain" description="Protein kinase" evidence="11">
    <location>
        <begin position="4"/>
        <end position="291"/>
    </location>
</feature>
<evidence type="ECO:0000313" key="12">
    <source>
        <dbReference type="EMBL" id="KAG2497588.1"/>
    </source>
</evidence>
<dbReference type="AlphaFoldDB" id="A0A835YA73"/>
<dbReference type="Gene3D" id="1.10.510.10">
    <property type="entry name" value="Transferase(Phosphotransferase) domain 1"/>
    <property type="match status" value="1"/>
</dbReference>
<dbReference type="Pfam" id="PF00069">
    <property type="entry name" value="Pkinase"/>
    <property type="match status" value="1"/>
</dbReference>